<dbReference type="FunFam" id="3.30.950.10:FF:000002">
    <property type="entry name" value="Ribosomal RNA small subunit methyltransferase I"/>
    <property type="match status" value="1"/>
</dbReference>
<dbReference type="Gene3D" id="3.40.1010.10">
    <property type="entry name" value="Cobalt-precorrin-4 Transmethylase, Domain 1"/>
    <property type="match status" value="1"/>
</dbReference>
<evidence type="ECO:0000256" key="5">
    <source>
        <dbReference type="ARBA" id="ARBA00022691"/>
    </source>
</evidence>
<evidence type="ECO:0000256" key="7">
    <source>
        <dbReference type="SAM" id="MobiDB-lite"/>
    </source>
</evidence>
<dbReference type="Gene3D" id="3.30.950.10">
    <property type="entry name" value="Methyltransferase, Cobalt-precorrin-4 Transmethylase, Domain 2"/>
    <property type="match status" value="1"/>
</dbReference>
<gene>
    <name evidence="6 9" type="primary">rsmI</name>
    <name evidence="9" type="ORF">EAH73_14480</name>
</gene>
<accession>A0A502GRP9</accession>
<dbReference type="PIRSF" id="PIRSF005917">
    <property type="entry name" value="MTase_YraL"/>
    <property type="match status" value="1"/>
</dbReference>
<dbReference type="InterPro" id="IPR014777">
    <property type="entry name" value="4pyrrole_Mease_sub1"/>
</dbReference>
<dbReference type="GO" id="GO:0005737">
    <property type="term" value="C:cytoplasm"/>
    <property type="evidence" value="ECO:0007669"/>
    <property type="project" value="UniProtKB-SubCell"/>
</dbReference>
<evidence type="ECO:0000256" key="3">
    <source>
        <dbReference type="ARBA" id="ARBA00022603"/>
    </source>
</evidence>
<keyword evidence="10" id="KW-1185">Reference proteome</keyword>
<dbReference type="Pfam" id="PF00590">
    <property type="entry name" value="TP_methylase"/>
    <property type="match status" value="1"/>
</dbReference>
<proteinExistence type="inferred from homology"/>
<dbReference type="NCBIfam" id="TIGR00096">
    <property type="entry name" value="16S rRNA (cytidine(1402)-2'-O)-methyltransferase"/>
    <property type="match status" value="1"/>
</dbReference>
<feature type="region of interest" description="Disordered" evidence="7">
    <location>
        <begin position="225"/>
        <end position="274"/>
    </location>
</feature>
<keyword evidence="1 6" id="KW-0963">Cytoplasm</keyword>
<dbReference type="InterPro" id="IPR035996">
    <property type="entry name" value="4pyrrol_Methylase_sf"/>
</dbReference>
<dbReference type="InterPro" id="IPR008189">
    <property type="entry name" value="rRNA_ssu_MeTfrase_I"/>
</dbReference>
<dbReference type="Proteomes" id="UP000317646">
    <property type="component" value="Unassembled WGS sequence"/>
</dbReference>
<dbReference type="FunFam" id="3.40.1010.10:FF:000007">
    <property type="entry name" value="Ribosomal RNA small subunit methyltransferase I"/>
    <property type="match status" value="1"/>
</dbReference>
<keyword evidence="2 6" id="KW-0698">rRNA processing</keyword>
<comment type="catalytic activity">
    <reaction evidence="6">
        <text>cytidine(1402) in 16S rRNA + S-adenosyl-L-methionine = 2'-O-methylcytidine(1402) in 16S rRNA + S-adenosyl-L-homocysteine + H(+)</text>
        <dbReference type="Rhea" id="RHEA:42924"/>
        <dbReference type="Rhea" id="RHEA-COMP:10285"/>
        <dbReference type="Rhea" id="RHEA-COMP:10286"/>
        <dbReference type="ChEBI" id="CHEBI:15378"/>
        <dbReference type="ChEBI" id="CHEBI:57856"/>
        <dbReference type="ChEBI" id="CHEBI:59789"/>
        <dbReference type="ChEBI" id="CHEBI:74495"/>
        <dbReference type="ChEBI" id="CHEBI:82748"/>
        <dbReference type="EC" id="2.1.1.198"/>
    </reaction>
</comment>
<evidence type="ECO:0000256" key="4">
    <source>
        <dbReference type="ARBA" id="ARBA00022679"/>
    </source>
</evidence>
<dbReference type="CDD" id="cd11648">
    <property type="entry name" value="RsmI"/>
    <property type="match status" value="1"/>
</dbReference>
<evidence type="ECO:0000256" key="1">
    <source>
        <dbReference type="ARBA" id="ARBA00022490"/>
    </source>
</evidence>
<dbReference type="InterPro" id="IPR014776">
    <property type="entry name" value="4pyrrole_Mease_sub2"/>
</dbReference>
<evidence type="ECO:0000259" key="8">
    <source>
        <dbReference type="Pfam" id="PF00590"/>
    </source>
</evidence>
<comment type="caution">
    <text evidence="9">The sequence shown here is derived from an EMBL/GenBank/DDBJ whole genome shotgun (WGS) entry which is preliminary data.</text>
</comment>
<dbReference type="EC" id="2.1.1.198" evidence="6"/>
<dbReference type="PROSITE" id="PS01296">
    <property type="entry name" value="RSMI"/>
    <property type="match status" value="1"/>
</dbReference>
<comment type="similarity">
    <text evidence="6">Belongs to the methyltransferase superfamily. RsmI family.</text>
</comment>
<name>A0A502GRP9_9BACT</name>
<dbReference type="PANTHER" id="PTHR46111">
    <property type="entry name" value="RIBOSOMAL RNA SMALL SUBUNIT METHYLTRANSFERASE I"/>
    <property type="match status" value="1"/>
</dbReference>
<evidence type="ECO:0000313" key="10">
    <source>
        <dbReference type="Proteomes" id="UP000317646"/>
    </source>
</evidence>
<keyword evidence="4 6" id="KW-0808">Transferase</keyword>
<sequence>MPDAPALTLVPTPIGNLEDITLRAIRVLGEADLVLAEDTRVSGRLLQHLGLKKPLLSYHLHNEHQQVPRLLERLEKGEKMALVSDAGTPGISDPGFLLVRECLARGLAVECLPGPTALVPALLKSGFGAERFTFEGFLPVKKGRQTRLLELVPEPRTMIFYESPHRLVKTLGQLAEVLGAQRPASVSRELTKLFEETVTGTLASLAADFGARAAIKGEIVLVVAGNPTPPARPGKASRYARGEEDEVDDSLGNEANNPNEFGPDDFESDEFGED</sequence>
<keyword evidence="5 6" id="KW-0949">S-adenosyl-L-methionine</keyword>
<dbReference type="InterPro" id="IPR000878">
    <property type="entry name" value="4pyrrol_Mease"/>
</dbReference>
<dbReference type="RefSeq" id="WP_140467788.1">
    <property type="nucleotide sequence ID" value="NZ_RCYZ01000006.1"/>
</dbReference>
<dbReference type="AlphaFoldDB" id="A0A502GRP9"/>
<dbReference type="OrthoDB" id="9809084at2"/>
<evidence type="ECO:0000256" key="2">
    <source>
        <dbReference type="ARBA" id="ARBA00022552"/>
    </source>
</evidence>
<reference evidence="9 10" key="1">
    <citation type="journal article" date="2019" name="Environ. Microbiol.">
        <title>Species interactions and distinct microbial communities in high Arctic permafrost affected cryosols are associated with the CH4 and CO2 gas fluxes.</title>
        <authorList>
            <person name="Altshuler I."/>
            <person name="Hamel J."/>
            <person name="Turney S."/>
            <person name="Magnuson E."/>
            <person name="Levesque R."/>
            <person name="Greer C."/>
            <person name="Whyte L.G."/>
        </authorList>
    </citation>
    <scope>NUCLEOTIDE SEQUENCE [LARGE SCALE GENOMIC DNA]</scope>
    <source>
        <strain evidence="9 10">S9.2P</strain>
    </source>
</reference>
<protein>
    <recommendedName>
        <fullName evidence="6">Ribosomal RNA small subunit methyltransferase I</fullName>
        <ecNumber evidence="6">2.1.1.198</ecNumber>
    </recommendedName>
    <alternativeName>
        <fullName evidence="6">16S rRNA 2'-O-ribose C1402 methyltransferase</fullName>
    </alternativeName>
    <alternativeName>
        <fullName evidence="6">rRNA (cytidine-2'-O-)-methyltransferase RsmI</fullName>
    </alternativeName>
</protein>
<dbReference type="PANTHER" id="PTHR46111:SF1">
    <property type="entry name" value="RIBOSOMAL RNA SMALL SUBUNIT METHYLTRANSFERASE I"/>
    <property type="match status" value="1"/>
</dbReference>
<evidence type="ECO:0000256" key="6">
    <source>
        <dbReference type="HAMAP-Rule" id="MF_01877"/>
    </source>
</evidence>
<feature type="compositionally biased region" description="Acidic residues" evidence="7">
    <location>
        <begin position="262"/>
        <end position="274"/>
    </location>
</feature>
<dbReference type="SUPFAM" id="SSF53790">
    <property type="entry name" value="Tetrapyrrole methylase"/>
    <property type="match status" value="1"/>
</dbReference>
<keyword evidence="3 6" id="KW-0489">Methyltransferase</keyword>
<comment type="function">
    <text evidence="6">Catalyzes the 2'-O-methylation of the ribose of cytidine 1402 (C1402) in 16S rRNA.</text>
</comment>
<dbReference type="HAMAP" id="MF_01877">
    <property type="entry name" value="16SrRNA_methyltr_I"/>
    <property type="match status" value="1"/>
</dbReference>
<dbReference type="InterPro" id="IPR018063">
    <property type="entry name" value="SAM_MeTrfase_RsmI_CS"/>
</dbReference>
<comment type="subcellular location">
    <subcellularLocation>
        <location evidence="6">Cytoplasm</location>
    </subcellularLocation>
</comment>
<dbReference type="EMBL" id="RCYZ01000006">
    <property type="protein sequence ID" value="TPG64385.1"/>
    <property type="molecule type" value="Genomic_DNA"/>
</dbReference>
<evidence type="ECO:0000313" key="9">
    <source>
        <dbReference type="EMBL" id="TPG64385.1"/>
    </source>
</evidence>
<dbReference type="GO" id="GO:0070677">
    <property type="term" value="F:rRNA (cytosine-2'-O-)-methyltransferase activity"/>
    <property type="evidence" value="ECO:0007669"/>
    <property type="project" value="UniProtKB-UniRule"/>
</dbReference>
<organism evidence="9 10">
    <name type="scientific">Hymenobacter nivis</name>
    <dbReference type="NCBI Taxonomy" id="1850093"/>
    <lineage>
        <taxon>Bacteria</taxon>
        <taxon>Pseudomonadati</taxon>
        <taxon>Bacteroidota</taxon>
        <taxon>Cytophagia</taxon>
        <taxon>Cytophagales</taxon>
        <taxon>Hymenobacteraceae</taxon>
        <taxon>Hymenobacter</taxon>
    </lineage>
</organism>
<feature type="domain" description="Tetrapyrrole methylase" evidence="8">
    <location>
        <begin position="7"/>
        <end position="205"/>
    </location>
</feature>